<dbReference type="Proteomes" id="UP000277811">
    <property type="component" value="Unassembled WGS sequence"/>
</dbReference>
<dbReference type="InterPro" id="IPR028351">
    <property type="entry name" value="CyaE"/>
</dbReference>
<accession>A0A498R2V8</accession>
<keyword evidence="8" id="KW-0175">Coiled coil</keyword>
<proteinExistence type="inferred from homology"/>
<evidence type="ECO:0000313" key="9">
    <source>
        <dbReference type="EMBL" id="VBB05110.1"/>
    </source>
</evidence>
<evidence type="ECO:0000256" key="5">
    <source>
        <dbReference type="ARBA" id="ARBA00022692"/>
    </source>
</evidence>
<protein>
    <submittedName>
        <fullName evidence="9">Outer membrane efflux protein</fullName>
    </submittedName>
</protein>
<dbReference type="GO" id="GO:1990281">
    <property type="term" value="C:efflux pump complex"/>
    <property type="evidence" value="ECO:0007669"/>
    <property type="project" value="TreeGrafter"/>
</dbReference>
<evidence type="ECO:0000256" key="3">
    <source>
        <dbReference type="ARBA" id="ARBA00022448"/>
    </source>
</evidence>
<gene>
    <name evidence="9" type="ORF">LUCI_0317</name>
</gene>
<keyword evidence="7" id="KW-0998">Cell outer membrane</keyword>
<dbReference type="PIRSF" id="PIRSF001892">
    <property type="entry name" value="CyaE"/>
    <property type="match status" value="1"/>
</dbReference>
<dbReference type="InterPro" id="IPR051906">
    <property type="entry name" value="TolC-like"/>
</dbReference>
<feature type="coiled-coil region" evidence="8">
    <location>
        <begin position="339"/>
        <end position="391"/>
    </location>
</feature>
<dbReference type="PANTHER" id="PTHR30026:SF20">
    <property type="entry name" value="OUTER MEMBRANE PROTEIN TOLC"/>
    <property type="match status" value="1"/>
</dbReference>
<organism evidence="9 10">
    <name type="scientific">Lucifera butyrica</name>
    <dbReference type="NCBI Taxonomy" id="1351585"/>
    <lineage>
        <taxon>Bacteria</taxon>
        <taxon>Bacillati</taxon>
        <taxon>Bacillota</taxon>
        <taxon>Negativicutes</taxon>
        <taxon>Veillonellales</taxon>
        <taxon>Veillonellaceae</taxon>
        <taxon>Lucifera</taxon>
    </lineage>
</organism>
<keyword evidence="5" id="KW-0812">Transmembrane</keyword>
<keyword evidence="3" id="KW-0813">Transport</keyword>
<reference evidence="9 10" key="1">
    <citation type="submission" date="2018-06" db="EMBL/GenBank/DDBJ databases">
        <authorList>
            <person name="Strepis N."/>
        </authorList>
    </citation>
    <scope>NUCLEOTIDE SEQUENCE [LARGE SCALE GENOMIC DNA]</scope>
    <source>
        <strain evidence="9">LUCI</strain>
    </source>
</reference>
<sequence>MIGQKGWGKFLFAVLAGGMILINSTYGLAAPLELSLADSIALALKNNPAVKMAQADETNANWAVSEAKAKFGPALTFTHIDARSEIEGLSLQSYLAGTSFYLPDITLGGASTSFDNRISVSVPLYSGGNLEGTLAQAKQKLTVAGLEVRKTEQQLKLDTTNAYFSVLQTRDLLQVSREGLDNLATHLETVRAQYDAGTVNRSDVLRSEVELINKKQDLMKAQNNYTQALDSLKNRLGLPLDSEIRVKGDLTYQKYMQSLEDCIHYALQHRSDVLQAHMQTDIAQSGVKVAKSNASPQVTVNGSNDWADNKFPGTKQSYWSISLSASFNLFDSGLTKAKVKEAESGVDKAQEQIRQTKDTAILEVTQAYLDLGVAESRIEASKNAVAKAQETCRINEVRYTEGVGTNLDVLDAQLALTRAQTDYHQALYDYNSSKARLEKAMGI</sequence>
<dbReference type="GO" id="GO:0015288">
    <property type="term" value="F:porin activity"/>
    <property type="evidence" value="ECO:0007669"/>
    <property type="project" value="TreeGrafter"/>
</dbReference>
<dbReference type="GO" id="GO:0009279">
    <property type="term" value="C:cell outer membrane"/>
    <property type="evidence" value="ECO:0007669"/>
    <property type="project" value="UniProtKB-SubCell"/>
</dbReference>
<dbReference type="GO" id="GO:0015562">
    <property type="term" value="F:efflux transmembrane transporter activity"/>
    <property type="evidence" value="ECO:0007669"/>
    <property type="project" value="InterPro"/>
</dbReference>
<keyword evidence="6" id="KW-0472">Membrane</keyword>
<keyword evidence="10" id="KW-1185">Reference proteome</keyword>
<dbReference type="Gene3D" id="1.20.1600.10">
    <property type="entry name" value="Outer membrane efflux proteins (OEP)"/>
    <property type="match status" value="1"/>
</dbReference>
<comment type="subcellular location">
    <subcellularLocation>
        <location evidence="1">Cell outer membrane</location>
    </subcellularLocation>
</comment>
<dbReference type="SUPFAM" id="SSF56954">
    <property type="entry name" value="Outer membrane efflux proteins (OEP)"/>
    <property type="match status" value="1"/>
</dbReference>
<keyword evidence="4" id="KW-1134">Transmembrane beta strand</keyword>
<comment type="similarity">
    <text evidence="2">Belongs to the outer membrane factor (OMF) (TC 1.B.17) family.</text>
</comment>
<evidence type="ECO:0000256" key="7">
    <source>
        <dbReference type="ARBA" id="ARBA00023237"/>
    </source>
</evidence>
<name>A0A498R2V8_9FIRM</name>
<evidence type="ECO:0000256" key="4">
    <source>
        <dbReference type="ARBA" id="ARBA00022452"/>
    </source>
</evidence>
<dbReference type="PANTHER" id="PTHR30026">
    <property type="entry name" value="OUTER MEMBRANE PROTEIN TOLC"/>
    <property type="match status" value="1"/>
</dbReference>
<evidence type="ECO:0000256" key="6">
    <source>
        <dbReference type="ARBA" id="ARBA00023136"/>
    </source>
</evidence>
<dbReference type="AlphaFoldDB" id="A0A498R2V8"/>
<evidence type="ECO:0000256" key="2">
    <source>
        <dbReference type="ARBA" id="ARBA00007613"/>
    </source>
</evidence>
<dbReference type="RefSeq" id="WP_122626120.1">
    <property type="nucleotide sequence ID" value="NZ_UPPP01000053.1"/>
</dbReference>
<evidence type="ECO:0000256" key="1">
    <source>
        <dbReference type="ARBA" id="ARBA00004442"/>
    </source>
</evidence>
<evidence type="ECO:0000313" key="10">
    <source>
        <dbReference type="Proteomes" id="UP000277811"/>
    </source>
</evidence>
<dbReference type="InterPro" id="IPR003423">
    <property type="entry name" value="OMP_efflux"/>
</dbReference>
<evidence type="ECO:0000256" key="8">
    <source>
        <dbReference type="SAM" id="Coils"/>
    </source>
</evidence>
<dbReference type="OrthoDB" id="6395775at2"/>
<dbReference type="Pfam" id="PF02321">
    <property type="entry name" value="OEP"/>
    <property type="match status" value="2"/>
</dbReference>
<dbReference type="EMBL" id="UPPP01000053">
    <property type="protein sequence ID" value="VBB05110.1"/>
    <property type="molecule type" value="Genomic_DNA"/>
</dbReference>